<dbReference type="EMBL" id="BGPR01086347">
    <property type="protein sequence ID" value="GBM03075.1"/>
    <property type="molecule type" value="Genomic_DNA"/>
</dbReference>
<comment type="caution">
    <text evidence="2">The sequence shown here is derived from an EMBL/GenBank/DDBJ whole genome shotgun (WGS) entry which is preliminary data.</text>
</comment>
<gene>
    <name evidence="2" type="ORF">AVEN_196520_1</name>
    <name evidence="3" type="ORF">AVEN_95046_1</name>
</gene>
<evidence type="ECO:0008006" key="5">
    <source>
        <dbReference type="Google" id="ProtNLM"/>
    </source>
</evidence>
<proteinExistence type="predicted"/>
<evidence type="ECO:0000256" key="1">
    <source>
        <dbReference type="SAM" id="MobiDB-lite"/>
    </source>
</evidence>
<dbReference type="Proteomes" id="UP000499080">
    <property type="component" value="Unassembled WGS sequence"/>
</dbReference>
<sequence length="126" mass="14044">MDILLDTGSSIDIVSSNRVRPEHFTGEVVFVKQPLDAEFRCLPLAKVELQSPEFGCVVTKAAVIDAQLDSGWYFLINKTHELILEAKRKSNLNAVVTRSQTYKIEPLRSDEKKKEAVSSKEPAAVV</sequence>
<dbReference type="EMBL" id="BGPR01086352">
    <property type="protein sequence ID" value="GBM03105.1"/>
    <property type="molecule type" value="Genomic_DNA"/>
</dbReference>
<evidence type="ECO:0000313" key="3">
    <source>
        <dbReference type="EMBL" id="GBM03105.1"/>
    </source>
</evidence>
<reference evidence="2 4" key="1">
    <citation type="journal article" date="2019" name="Sci. Rep.">
        <title>Orb-weaving spider Araneus ventricosus genome elucidates the spidroin gene catalogue.</title>
        <authorList>
            <person name="Kono N."/>
            <person name="Nakamura H."/>
            <person name="Ohtoshi R."/>
            <person name="Moran D.A.P."/>
            <person name="Shinohara A."/>
            <person name="Yoshida Y."/>
            <person name="Fujiwara M."/>
            <person name="Mori M."/>
            <person name="Tomita M."/>
            <person name="Arakawa K."/>
        </authorList>
    </citation>
    <scope>NUCLEOTIDE SEQUENCE [LARGE SCALE GENOMIC DNA]</scope>
</reference>
<accession>A0A4Y2CID1</accession>
<dbReference type="AlphaFoldDB" id="A0A4Y2CID1"/>
<organism evidence="2 4">
    <name type="scientific">Araneus ventricosus</name>
    <name type="common">Orbweaver spider</name>
    <name type="synonym">Epeira ventricosa</name>
    <dbReference type="NCBI Taxonomy" id="182803"/>
    <lineage>
        <taxon>Eukaryota</taxon>
        <taxon>Metazoa</taxon>
        <taxon>Ecdysozoa</taxon>
        <taxon>Arthropoda</taxon>
        <taxon>Chelicerata</taxon>
        <taxon>Arachnida</taxon>
        <taxon>Araneae</taxon>
        <taxon>Araneomorphae</taxon>
        <taxon>Entelegynae</taxon>
        <taxon>Araneoidea</taxon>
        <taxon>Araneidae</taxon>
        <taxon>Araneus</taxon>
    </lineage>
</organism>
<keyword evidence="4" id="KW-1185">Reference proteome</keyword>
<evidence type="ECO:0000313" key="2">
    <source>
        <dbReference type="EMBL" id="GBM03075.1"/>
    </source>
</evidence>
<protein>
    <recommendedName>
        <fullName evidence="5">Peptidase A2 domain-containing protein</fullName>
    </recommendedName>
</protein>
<name>A0A4Y2CID1_ARAVE</name>
<evidence type="ECO:0000313" key="4">
    <source>
        <dbReference type="Proteomes" id="UP000499080"/>
    </source>
</evidence>
<feature type="region of interest" description="Disordered" evidence="1">
    <location>
        <begin position="107"/>
        <end position="126"/>
    </location>
</feature>
<feature type="compositionally biased region" description="Basic and acidic residues" evidence="1">
    <location>
        <begin position="107"/>
        <end position="118"/>
    </location>
</feature>